<keyword evidence="2" id="KW-1185">Reference proteome</keyword>
<name>A0A1S6HWJ9_9GAMM</name>
<gene>
    <name evidence="1" type="ORF">Sps_04797</name>
</gene>
<evidence type="ECO:0000313" key="2">
    <source>
        <dbReference type="Proteomes" id="UP000189545"/>
    </source>
</evidence>
<protein>
    <submittedName>
        <fullName evidence="1">Uncharacterized protein</fullName>
    </submittedName>
</protein>
<dbReference type="EMBL" id="CP014782">
    <property type="protein sequence ID" value="AQS39879.1"/>
    <property type="molecule type" value="Genomic_DNA"/>
</dbReference>
<sequence>MDTELAVIDRTISPPCPTFHCEKGIEFHNVNPNEVWKGKSWAPAQKRYRGDNSKE</sequence>
<accession>A0A1S6HWJ9</accession>
<proteinExistence type="predicted"/>
<organism evidence="1 2">
    <name type="scientific">Shewanella psychrophila</name>
    <dbReference type="NCBI Taxonomy" id="225848"/>
    <lineage>
        <taxon>Bacteria</taxon>
        <taxon>Pseudomonadati</taxon>
        <taxon>Pseudomonadota</taxon>
        <taxon>Gammaproteobacteria</taxon>
        <taxon>Alteromonadales</taxon>
        <taxon>Shewanellaceae</taxon>
        <taxon>Shewanella</taxon>
    </lineage>
</organism>
<evidence type="ECO:0000313" key="1">
    <source>
        <dbReference type="EMBL" id="AQS39879.1"/>
    </source>
</evidence>
<dbReference type="Proteomes" id="UP000189545">
    <property type="component" value="Chromosome"/>
</dbReference>
<reference evidence="1 2" key="1">
    <citation type="submission" date="2016-03" db="EMBL/GenBank/DDBJ databases">
        <title>Complete genome sequence of Shewanella psychrophila WP2, a deep sea bacterium isolated from west Pacific sediment.</title>
        <authorList>
            <person name="Xu G."/>
            <person name="Jian H."/>
        </authorList>
    </citation>
    <scope>NUCLEOTIDE SEQUENCE [LARGE SCALE GENOMIC DNA]</scope>
    <source>
        <strain evidence="1 2">WP2</strain>
    </source>
</reference>
<dbReference type="KEGG" id="spsw:Sps_04797"/>
<dbReference type="AlphaFoldDB" id="A0A1S6HWJ9"/>